<dbReference type="HOGENOM" id="CLU_2258831_0_0_9"/>
<reference evidence="1 2" key="1">
    <citation type="submission" date="2013-01" db="EMBL/GenBank/DDBJ databases">
        <title>The Genome Sequence of Clostridium clostridioforme 90A8.</title>
        <authorList>
            <consortium name="The Broad Institute Genome Sequencing Platform"/>
            <person name="Earl A."/>
            <person name="Ward D."/>
            <person name="Feldgarden M."/>
            <person name="Gevers D."/>
            <person name="Courvalin P."/>
            <person name="Lambert T."/>
            <person name="Walker B."/>
            <person name="Young S.K."/>
            <person name="Zeng Q."/>
            <person name="Gargeya S."/>
            <person name="Fitzgerald M."/>
            <person name="Haas B."/>
            <person name="Abouelleil A."/>
            <person name="Alvarado L."/>
            <person name="Arachchi H.M."/>
            <person name="Berlin A.M."/>
            <person name="Chapman S.B."/>
            <person name="Dewar J."/>
            <person name="Goldberg J."/>
            <person name="Griggs A."/>
            <person name="Gujja S."/>
            <person name="Hansen M."/>
            <person name="Howarth C."/>
            <person name="Imamovic A."/>
            <person name="Larimer J."/>
            <person name="McCowan C."/>
            <person name="Murphy C."/>
            <person name="Neiman D."/>
            <person name="Pearson M."/>
            <person name="Priest M."/>
            <person name="Roberts A."/>
            <person name="Saif S."/>
            <person name="Shea T."/>
            <person name="Sisk P."/>
            <person name="Sykes S."/>
            <person name="Wortman J."/>
            <person name="Nusbaum C."/>
            <person name="Birren B."/>
        </authorList>
    </citation>
    <scope>NUCLEOTIDE SEQUENCE [LARGE SCALE GENOMIC DNA]</scope>
    <source>
        <strain evidence="1 2">90A8</strain>
    </source>
</reference>
<sequence>MHVVQTADNFIVFELHFIKKTGIIYKFEEIQRKYIDTSDEMSILKITKQMWNAFHVFFAQGQYYFFITCGTRSTRRSDLICRVEMKWVTSRKKYIGIPRVYYK</sequence>
<protein>
    <submittedName>
        <fullName evidence="1">Uncharacterized protein</fullName>
    </submittedName>
</protein>
<comment type="caution">
    <text evidence="1">The sequence shown here is derived from an EMBL/GenBank/DDBJ whole genome shotgun (WGS) entry which is preliminary data.</text>
</comment>
<accession>A0A0E2HPR0</accession>
<organism evidence="1 2">
    <name type="scientific">[Clostridium] clostridioforme 90A8</name>
    <dbReference type="NCBI Taxonomy" id="999408"/>
    <lineage>
        <taxon>Bacteria</taxon>
        <taxon>Bacillati</taxon>
        <taxon>Bacillota</taxon>
        <taxon>Clostridia</taxon>
        <taxon>Lachnospirales</taxon>
        <taxon>Lachnospiraceae</taxon>
        <taxon>Enterocloster</taxon>
    </lineage>
</organism>
<dbReference type="Proteomes" id="UP000013085">
    <property type="component" value="Unassembled WGS sequence"/>
</dbReference>
<dbReference type="EMBL" id="AGYR01000023">
    <property type="protein sequence ID" value="ENZ15243.1"/>
    <property type="molecule type" value="Genomic_DNA"/>
</dbReference>
<evidence type="ECO:0000313" key="2">
    <source>
        <dbReference type="Proteomes" id="UP000013085"/>
    </source>
</evidence>
<proteinExistence type="predicted"/>
<evidence type="ECO:0000313" key="1">
    <source>
        <dbReference type="EMBL" id="ENZ15243.1"/>
    </source>
</evidence>
<name>A0A0E2HPR0_9FIRM</name>
<gene>
    <name evidence="1" type="ORF">HMPREF1090_02303</name>
</gene>
<dbReference type="AlphaFoldDB" id="A0A0E2HPR0"/>